<sequence length="178" mass="20492">MQPHLLPAHYGTADQINALLKAKNVNWEAMNPHFFQNPEEVLLRAENKLFCVNLALFLKLAKGFAGPMKGLANLLCANFNQLGTEVKPIYIPVKARKLEAYIDWMKLLNWDRHAFTEFQLLNVFHVGLLLISQPVTDWVLEELEKLQLTSACKLGIALQFGIYRWRKEKVWDTKPSAF</sequence>
<evidence type="ECO:0000313" key="2">
    <source>
        <dbReference type="Proteomes" id="UP000799118"/>
    </source>
</evidence>
<evidence type="ECO:0000313" key="1">
    <source>
        <dbReference type="EMBL" id="KAE9382611.1"/>
    </source>
</evidence>
<dbReference type="OrthoDB" id="2985972at2759"/>
<protein>
    <submittedName>
        <fullName evidence="1">Uncharacterized protein</fullName>
    </submittedName>
</protein>
<organism evidence="1 2">
    <name type="scientific">Gymnopus androsaceus JB14</name>
    <dbReference type="NCBI Taxonomy" id="1447944"/>
    <lineage>
        <taxon>Eukaryota</taxon>
        <taxon>Fungi</taxon>
        <taxon>Dikarya</taxon>
        <taxon>Basidiomycota</taxon>
        <taxon>Agaricomycotina</taxon>
        <taxon>Agaricomycetes</taxon>
        <taxon>Agaricomycetidae</taxon>
        <taxon>Agaricales</taxon>
        <taxon>Marasmiineae</taxon>
        <taxon>Omphalotaceae</taxon>
        <taxon>Gymnopus</taxon>
    </lineage>
</organism>
<gene>
    <name evidence="1" type="ORF">BT96DRAFT_1010340</name>
</gene>
<accession>A0A6A4GAU4</accession>
<keyword evidence="2" id="KW-1185">Reference proteome</keyword>
<proteinExistence type="predicted"/>
<dbReference type="EMBL" id="ML771258">
    <property type="protein sequence ID" value="KAE9382611.1"/>
    <property type="molecule type" value="Genomic_DNA"/>
</dbReference>
<reference evidence="1" key="1">
    <citation type="journal article" date="2019" name="Environ. Microbiol.">
        <title>Fungal ecological strategies reflected in gene transcription - a case study of two litter decomposers.</title>
        <authorList>
            <person name="Barbi F."/>
            <person name="Kohler A."/>
            <person name="Barry K."/>
            <person name="Baskaran P."/>
            <person name="Daum C."/>
            <person name="Fauchery L."/>
            <person name="Ihrmark K."/>
            <person name="Kuo A."/>
            <person name="LaButti K."/>
            <person name="Lipzen A."/>
            <person name="Morin E."/>
            <person name="Grigoriev I.V."/>
            <person name="Henrissat B."/>
            <person name="Lindahl B."/>
            <person name="Martin F."/>
        </authorList>
    </citation>
    <scope>NUCLEOTIDE SEQUENCE</scope>
    <source>
        <strain evidence="1">JB14</strain>
    </source>
</reference>
<name>A0A6A4GAU4_9AGAR</name>
<dbReference type="AlphaFoldDB" id="A0A6A4GAU4"/>
<dbReference type="Proteomes" id="UP000799118">
    <property type="component" value="Unassembled WGS sequence"/>
</dbReference>